<dbReference type="Gramene" id="TraesNOR3D03G01865310.1">
    <property type="protein sequence ID" value="TraesNOR3D03G01865310.1"/>
    <property type="gene ID" value="TraesNOR3D03G01865310"/>
</dbReference>
<sequence>MSSTEKTNAAGGDKLSMKLLVNSKSQCVLYAEAGKDVVDFLFSLLTLPLGTVAKLIADDNPAAGSVVNLYSSVDRLDDTYICRDNAKDDLLRPAGGCESGKLLQLPEAKAPQTTLQIFRCTGTYSPNCRSYVTMASGTPCGSCGARMTTWAQLVGSVGGAGSPAAAAGAAAGFVQRIVTYTVMDDLKIAPMSTISGITILNTFGITDIGSLQEKTVQLGYAEGLDMLKASLQSKTVLTDVFLGKKRKASSP</sequence>
<dbReference type="Gramene" id="TraesCAD_scaffold_066693_01G000100.1">
    <property type="protein sequence ID" value="TraesCAD_scaffold_066693_01G000100.1"/>
    <property type="gene ID" value="TraesCAD_scaffold_066693_01G000100"/>
</dbReference>
<evidence type="ECO:0008006" key="3">
    <source>
        <dbReference type="Google" id="ProtNLM"/>
    </source>
</evidence>
<dbReference type="Gramene" id="TraesSYM3D03G01861000.1">
    <property type="protein sequence ID" value="TraesSYM3D03G01861000.1"/>
    <property type="gene ID" value="TraesSYM3D03G01861000"/>
</dbReference>
<dbReference type="Gramene" id="TraesCS3D03G0277000.1">
    <property type="protein sequence ID" value="TraesCS3D03G0277000.1.CDS"/>
    <property type="gene ID" value="TraesCS3D03G0277000"/>
</dbReference>
<organism evidence="1">
    <name type="scientific">Triticum aestivum</name>
    <name type="common">Wheat</name>
    <dbReference type="NCBI Taxonomy" id="4565"/>
    <lineage>
        <taxon>Eukaryota</taxon>
        <taxon>Viridiplantae</taxon>
        <taxon>Streptophyta</taxon>
        <taxon>Embryophyta</taxon>
        <taxon>Tracheophyta</taxon>
        <taxon>Spermatophyta</taxon>
        <taxon>Magnoliopsida</taxon>
        <taxon>Liliopsida</taxon>
        <taxon>Poales</taxon>
        <taxon>Poaceae</taxon>
        <taxon>BOP clade</taxon>
        <taxon>Pooideae</taxon>
        <taxon>Triticodae</taxon>
        <taxon>Triticeae</taxon>
        <taxon>Triticinae</taxon>
        <taxon>Triticum</taxon>
    </lineage>
</organism>
<dbReference type="Proteomes" id="UP000019116">
    <property type="component" value="Chromosome 3D"/>
</dbReference>
<evidence type="ECO:0000313" key="2">
    <source>
        <dbReference type="Proteomes" id="UP000019116"/>
    </source>
</evidence>
<dbReference type="Gramene" id="TraesSTA3D03G01833170.1">
    <property type="protein sequence ID" value="TraesSTA3D03G01833170.1"/>
    <property type="gene ID" value="TraesSTA3D03G01833170"/>
</dbReference>
<dbReference type="Gramene" id="TraesJAG3D03G01847010.1">
    <property type="protein sequence ID" value="TraesJAG3D03G01847010.1"/>
    <property type="gene ID" value="TraesJAG3D03G01847010"/>
</dbReference>
<reference evidence="1" key="2">
    <citation type="submission" date="2018-10" db="UniProtKB">
        <authorList>
            <consortium name="EnsemblPlants"/>
        </authorList>
    </citation>
    <scope>IDENTIFICATION</scope>
</reference>
<gene>
    <name evidence="1" type="primary">LOC123074223</name>
</gene>
<dbReference type="Gramene" id="TraesROB_scaffold_055828_01G000200.1">
    <property type="protein sequence ID" value="TraesROB_scaffold_055828_01G000200.1"/>
    <property type="gene ID" value="TraesROB_scaffold_055828_01G000200"/>
</dbReference>
<dbReference type="PANTHER" id="PTHR33103">
    <property type="entry name" value="OS01G0153900 PROTEIN"/>
    <property type="match status" value="1"/>
</dbReference>
<dbReference type="PANTHER" id="PTHR33103:SF52">
    <property type="entry name" value="OS01G0154100 PROTEIN"/>
    <property type="match status" value="1"/>
</dbReference>
<accession>A0A3B6GPK0</accession>
<dbReference type="Gramene" id="TraesCLE_scaffold_054086_01G000100.1">
    <property type="protein sequence ID" value="TraesCLE_scaffold_054086_01G000100.1"/>
    <property type="gene ID" value="TraesCLE_scaffold_054086_01G000100"/>
</dbReference>
<dbReference type="OMA" id="MATEEMT"/>
<dbReference type="EnsemblPlants" id="TraesCS3D02G131400.1">
    <property type="protein sequence ID" value="TraesCS3D02G131400.1"/>
    <property type="gene ID" value="TraesCS3D02G131400"/>
</dbReference>
<keyword evidence="2" id="KW-1185">Reference proteome</keyword>
<dbReference type="Gramene" id="TraesMAC3D03G01836780.1">
    <property type="protein sequence ID" value="TraesMAC3D03G01836780.1"/>
    <property type="gene ID" value="TraesMAC3D03G01836780"/>
</dbReference>
<dbReference type="Gramene" id="TraesLAC3D03G01779800.1">
    <property type="protein sequence ID" value="TraesLAC3D03G01779800.1"/>
    <property type="gene ID" value="TraesLAC3D03G01779800"/>
</dbReference>
<protein>
    <recommendedName>
        <fullName evidence="3">DUF674 domain-containing protein</fullName>
    </recommendedName>
</protein>
<dbReference type="Gramene" id="TraesWEE_scaffold_050818_01G000200.1">
    <property type="protein sequence ID" value="TraesWEE_scaffold_050818_01G000200.1"/>
    <property type="gene ID" value="TraesWEE_scaffold_050818_01G000200"/>
</dbReference>
<dbReference type="OrthoDB" id="663676at2759"/>
<evidence type="ECO:0000313" key="1">
    <source>
        <dbReference type="EnsemblPlants" id="TraesCS3D02G131400.1"/>
    </source>
</evidence>
<dbReference type="RefSeq" id="XP_044353053.1">
    <property type="nucleotide sequence ID" value="XM_044497118.1"/>
</dbReference>
<dbReference type="Gramene" id="TraesLDM3D03G01836760.1">
    <property type="protein sequence ID" value="TraesLDM3D03G01836760.1"/>
    <property type="gene ID" value="TraesLDM3D03G01836760"/>
</dbReference>
<name>A0A3B6GPK0_WHEAT</name>
<dbReference type="Gramene" id="TraesRN3D0100294700.1">
    <property type="protein sequence ID" value="TraesRN3D0100294700.1"/>
    <property type="gene ID" value="TraesRN3D0100294700"/>
</dbReference>
<dbReference type="Gramene" id="TraesJUL3D03G01856270.1">
    <property type="protein sequence ID" value="TraesJUL3D03G01856270.1"/>
    <property type="gene ID" value="TraesJUL3D03G01856270"/>
</dbReference>
<dbReference type="Pfam" id="PF05056">
    <property type="entry name" value="DUF674"/>
    <property type="match status" value="1"/>
</dbReference>
<dbReference type="STRING" id="4565.A0A3B6GPK0"/>
<dbReference type="GeneID" id="123074223"/>
<dbReference type="Gramene" id="TraesPARA_EIv1.0_1079590.1">
    <property type="protein sequence ID" value="TraesPARA_EIv1.0_1079590.1.CDS"/>
    <property type="gene ID" value="TraesPARA_EIv1.0_1079590"/>
</dbReference>
<dbReference type="Gramene" id="TraesCS3D02G131400.1">
    <property type="protein sequence ID" value="TraesCS3D02G131400.1"/>
    <property type="gene ID" value="TraesCS3D02G131400"/>
</dbReference>
<reference evidence="1" key="1">
    <citation type="submission" date="2018-08" db="EMBL/GenBank/DDBJ databases">
        <authorList>
            <person name="Rossello M."/>
        </authorList>
    </citation>
    <scope>NUCLEOTIDE SEQUENCE [LARGE SCALE GENOMIC DNA]</scope>
    <source>
        <strain evidence="1">cv. Chinese Spring</strain>
    </source>
</reference>
<dbReference type="InterPro" id="IPR007750">
    <property type="entry name" value="DUF674"/>
</dbReference>
<dbReference type="Gramene" id="TraesARI3D03G01870830.1">
    <property type="protein sequence ID" value="TraesARI3D03G01870830.1"/>
    <property type="gene ID" value="TraesARI3D03G01870830"/>
</dbReference>
<proteinExistence type="predicted"/>
<dbReference type="AlphaFoldDB" id="A0A3B6GPK0"/>